<evidence type="ECO:0000313" key="3">
    <source>
        <dbReference type="EMBL" id="NMO04730.1"/>
    </source>
</evidence>
<dbReference type="Pfam" id="PF02470">
    <property type="entry name" value="MlaD"/>
    <property type="match status" value="1"/>
</dbReference>
<dbReference type="NCBIfam" id="TIGR00996">
    <property type="entry name" value="Mtu_fam_mce"/>
    <property type="match status" value="1"/>
</dbReference>
<dbReference type="InterPro" id="IPR003399">
    <property type="entry name" value="Mce/MlaD"/>
</dbReference>
<evidence type="ECO:0000259" key="2">
    <source>
        <dbReference type="Pfam" id="PF11887"/>
    </source>
</evidence>
<proteinExistence type="predicted"/>
<keyword evidence="4" id="KW-1185">Reference proteome</keyword>
<dbReference type="AlphaFoldDB" id="A0A848L164"/>
<feature type="domain" description="Mammalian cell entry C-terminal" evidence="2">
    <location>
        <begin position="113"/>
        <end position="288"/>
    </location>
</feature>
<organism evidence="3 4">
    <name type="scientific">Gordonia asplenii</name>
    <dbReference type="NCBI Taxonomy" id="2725283"/>
    <lineage>
        <taxon>Bacteria</taxon>
        <taxon>Bacillati</taxon>
        <taxon>Actinomycetota</taxon>
        <taxon>Actinomycetes</taxon>
        <taxon>Mycobacteriales</taxon>
        <taxon>Gordoniaceae</taxon>
        <taxon>Gordonia</taxon>
    </lineage>
</organism>
<dbReference type="InterPro" id="IPR005693">
    <property type="entry name" value="Mce"/>
</dbReference>
<dbReference type="PANTHER" id="PTHR33371:SF4">
    <property type="entry name" value="INTERMEMBRANE PHOSPHOLIPID TRANSPORT SYSTEM BINDING PROTEIN MLAD"/>
    <property type="match status" value="1"/>
</dbReference>
<dbReference type="PANTHER" id="PTHR33371">
    <property type="entry name" value="INTERMEMBRANE PHOSPHOLIPID TRANSPORT SYSTEM BINDING PROTEIN MLAD-RELATED"/>
    <property type="match status" value="1"/>
</dbReference>
<dbReference type="InterPro" id="IPR052336">
    <property type="entry name" value="MlaD_Phospholipid_Transporter"/>
</dbReference>
<dbReference type="RefSeq" id="WP_170197235.1">
    <property type="nucleotide sequence ID" value="NZ_JABBNB010000040.1"/>
</dbReference>
<comment type="caution">
    <text evidence="3">The sequence shown here is derived from an EMBL/GenBank/DDBJ whole genome shotgun (WGS) entry which is preliminary data.</text>
</comment>
<feature type="domain" description="Mce/MlaD" evidence="1">
    <location>
        <begin position="33"/>
        <end position="107"/>
    </location>
</feature>
<dbReference type="EMBL" id="JABBNB010000040">
    <property type="protein sequence ID" value="NMO04730.1"/>
    <property type="molecule type" value="Genomic_DNA"/>
</dbReference>
<evidence type="ECO:0000259" key="1">
    <source>
        <dbReference type="Pfam" id="PF02470"/>
    </source>
</evidence>
<protein>
    <submittedName>
        <fullName evidence="3">MCE family protein</fullName>
    </submittedName>
</protein>
<evidence type="ECO:0000313" key="4">
    <source>
        <dbReference type="Proteomes" id="UP000550729"/>
    </source>
</evidence>
<dbReference type="Proteomes" id="UP000550729">
    <property type="component" value="Unassembled WGS sequence"/>
</dbReference>
<gene>
    <name evidence="3" type="ORF">HH308_26255</name>
</gene>
<dbReference type="InterPro" id="IPR024516">
    <property type="entry name" value="Mce_C"/>
</dbReference>
<accession>A0A848L164</accession>
<dbReference type="Pfam" id="PF11887">
    <property type="entry name" value="Mce4_CUP1"/>
    <property type="match status" value="1"/>
</dbReference>
<dbReference type="GO" id="GO:0005576">
    <property type="term" value="C:extracellular region"/>
    <property type="evidence" value="ECO:0007669"/>
    <property type="project" value="TreeGrafter"/>
</dbReference>
<reference evidence="3 4" key="1">
    <citation type="submission" date="2020-04" db="EMBL/GenBank/DDBJ databases">
        <title>Gordonia sp. nov. TBRC 11910.</title>
        <authorList>
            <person name="Suriyachadkun C."/>
        </authorList>
    </citation>
    <scope>NUCLEOTIDE SEQUENCE [LARGE SCALE GENOMIC DNA]</scope>
    <source>
        <strain evidence="3 4">TBRC 11910</strain>
    </source>
</reference>
<name>A0A848L164_9ACTN</name>
<sequence>MSISKKNWLALAAVVVIIALGFAGYYGYTAATKNKITAYFASVSGLYNGDPVRVVGVNIGHVTSITPQPDAVKVTMELDKDVKIPADAKAVIVEQSLVSGRFIQLTPVYTTGATLAGGTDIPMERTAVPMEWDDVKKQLTRLTDAVGPKGSDPGTVSKAVDVGYDNLAGNGKAINSSIKELSDVMGTLSAGRGDLFATIRSLQKLTDTLSTSHEQLVQFNGRIASVSSVLADNTTALNGALHNLDSALTDIKSFIDTNGTTLSDSIKRLSTATTVLRTKDEQVQGLLHSGPTQLANFYNIYNPLFGSLSGIFGLGMGSNLVTLLCGTMQANDRPGQDEADIGKCVDTIAPLFASFTMNYPPFLVNPVTGVNARPDQIKYQNASVKERAQTDIRQLDTQTRTDNGNTTIGNLLVPYGGEK</sequence>